<dbReference type="InterPro" id="IPR050430">
    <property type="entry name" value="Peptidase_S1"/>
</dbReference>
<keyword evidence="4" id="KW-1015">Disulfide bond</keyword>
<evidence type="ECO:0000256" key="4">
    <source>
        <dbReference type="ARBA" id="ARBA00023157"/>
    </source>
</evidence>
<evidence type="ECO:0000256" key="1">
    <source>
        <dbReference type="ARBA" id="ARBA00022670"/>
    </source>
</evidence>
<protein>
    <recommendedName>
        <fullName evidence="5">Peptidase S1 domain-containing protein</fullName>
    </recommendedName>
</protein>
<keyword evidence="7" id="KW-1185">Reference proteome</keyword>
<dbReference type="Gene3D" id="2.40.10.10">
    <property type="entry name" value="Trypsin-like serine proteases"/>
    <property type="match status" value="1"/>
</dbReference>
<dbReference type="Pfam" id="PF00089">
    <property type="entry name" value="Trypsin"/>
    <property type="match status" value="1"/>
</dbReference>
<keyword evidence="3" id="KW-0720">Serine protease</keyword>
<dbReference type="Proteomes" id="UP000479190">
    <property type="component" value="Unassembled WGS sequence"/>
</dbReference>
<accession>A0A6H5IAP8</accession>
<evidence type="ECO:0000259" key="5">
    <source>
        <dbReference type="PROSITE" id="PS50240"/>
    </source>
</evidence>
<proteinExistence type="predicted"/>
<dbReference type="AlphaFoldDB" id="A0A6H5IAP8"/>
<dbReference type="PROSITE" id="PS50240">
    <property type="entry name" value="TRYPSIN_DOM"/>
    <property type="match status" value="1"/>
</dbReference>
<dbReference type="SUPFAM" id="SSF50494">
    <property type="entry name" value="Trypsin-like serine proteases"/>
    <property type="match status" value="1"/>
</dbReference>
<dbReference type="PANTHER" id="PTHR24276:SF91">
    <property type="entry name" value="AT26814P-RELATED"/>
    <property type="match status" value="1"/>
</dbReference>
<gene>
    <name evidence="6" type="ORF">TBRA_LOCUS6076</name>
</gene>
<sequence length="232" mass="26939">MKIVWITMLRGVLRSRARTHLAYYYGHPIIPLRIYRRLSKSISANGRNCLYRVSRWAPPTTSTSNGCDVISWDERVQGRHKNADSRYGLSVLTRCKFHRESNSIRITWRDYKRFLPPKRYKKCFTAQKRHFNEIVASTHLNGAKVKIDEDSACDALFRHLKMPKMRHKIQFCAKSAPSGVCKGDSGGPAVVDNHLVGVISLSYDWGNEDYPDTYTKVFHYRDWISRETNLVL</sequence>
<name>A0A6H5IAP8_9HYME</name>
<evidence type="ECO:0000313" key="7">
    <source>
        <dbReference type="Proteomes" id="UP000479190"/>
    </source>
</evidence>
<dbReference type="SMART" id="SM00020">
    <property type="entry name" value="Tryp_SPc"/>
    <property type="match status" value="1"/>
</dbReference>
<dbReference type="InterPro" id="IPR001254">
    <property type="entry name" value="Trypsin_dom"/>
</dbReference>
<dbReference type="OrthoDB" id="8440449at2759"/>
<keyword evidence="2" id="KW-0378">Hydrolase</keyword>
<reference evidence="6 7" key="1">
    <citation type="submission" date="2020-02" db="EMBL/GenBank/DDBJ databases">
        <authorList>
            <person name="Ferguson B K."/>
        </authorList>
    </citation>
    <scope>NUCLEOTIDE SEQUENCE [LARGE SCALE GENOMIC DNA]</scope>
</reference>
<dbReference type="GO" id="GO:0006508">
    <property type="term" value="P:proteolysis"/>
    <property type="evidence" value="ECO:0007669"/>
    <property type="project" value="UniProtKB-KW"/>
</dbReference>
<evidence type="ECO:0000256" key="3">
    <source>
        <dbReference type="ARBA" id="ARBA00022825"/>
    </source>
</evidence>
<dbReference type="EMBL" id="CADCXV010000734">
    <property type="protein sequence ID" value="CAB0034178.1"/>
    <property type="molecule type" value="Genomic_DNA"/>
</dbReference>
<dbReference type="InterPro" id="IPR043504">
    <property type="entry name" value="Peptidase_S1_PA_chymotrypsin"/>
</dbReference>
<dbReference type="GO" id="GO:0004252">
    <property type="term" value="F:serine-type endopeptidase activity"/>
    <property type="evidence" value="ECO:0007669"/>
    <property type="project" value="InterPro"/>
</dbReference>
<dbReference type="PANTHER" id="PTHR24276">
    <property type="entry name" value="POLYSERASE-RELATED"/>
    <property type="match status" value="1"/>
</dbReference>
<organism evidence="6 7">
    <name type="scientific">Trichogramma brassicae</name>
    <dbReference type="NCBI Taxonomy" id="86971"/>
    <lineage>
        <taxon>Eukaryota</taxon>
        <taxon>Metazoa</taxon>
        <taxon>Ecdysozoa</taxon>
        <taxon>Arthropoda</taxon>
        <taxon>Hexapoda</taxon>
        <taxon>Insecta</taxon>
        <taxon>Pterygota</taxon>
        <taxon>Neoptera</taxon>
        <taxon>Endopterygota</taxon>
        <taxon>Hymenoptera</taxon>
        <taxon>Apocrita</taxon>
        <taxon>Proctotrupomorpha</taxon>
        <taxon>Chalcidoidea</taxon>
        <taxon>Trichogrammatidae</taxon>
        <taxon>Trichogramma</taxon>
    </lineage>
</organism>
<evidence type="ECO:0000256" key="2">
    <source>
        <dbReference type="ARBA" id="ARBA00022801"/>
    </source>
</evidence>
<evidence type="ECO:0000313" key="6">
    <source>
        <dbReference type="EMBL" id="CAB0034178.1"/>
    </source>
</evidence>
<feature type="domain" description="Peptidase S1" evidence="5">
    <location>
        <begin position="15"/>
        <end position="229"/>
    </location>
</feature>
<dbReference type="InterPro" id="IPR009003">
    <property type="entry name" value="Peptidase_S1_PA"/>
</dbReference>
<keyword evidence="1" id="KW-0645">Protease</keyword>